<feature type="region of interest" description="Disordered" evidence="1">
    <location>
        <begin position="65"/>
        <end position="170"/>
    </location>
</feature>
<proteinExistence type="predicted"/>
<keyword evidence="3" id="KW-1185">Reference proteome</keyword>
<protein>
    <submittedName>
        <fullName evidence="2">Uncharacterized protein</fullName>
    </submittedName>
</protein>
<dbReference type="OrthoDB" id="2436455at2759"/>
<organism evidence="2 3">
    <name type="scientific">Austropuccinia psidii MF-1</name>
    <dbReference type="NCBI Taxonomy" id="1389203"/>
    <lineage>
        <taxon>Eukaryota</taxon>
        <taxon>Fungi</taxon>
        <taxon>Dikarya</taxon>
        <taxon>Basidiomycota</taxon>
        <taxon>Pucciniomycotina</taxon>
        <taxon>Pucciniomycetes</taxon>
        <taxon>Pucciniales</taxon>
        <taxon>Sphaerophragmiaceae</taxon>
        <taxon>Austropuccinia</taxon>
    </lineage>
</organism>
<feature type="compositionally biased region" description="Basic and acidic residues" evidence="1">
    <location>
        <begin position="126"/>
        <end position="135"/>
    </location>
</feature>
<comment type="caution">
    <text evidence="2">The sequence shown here is derived from an EMBL/GenBank/DDBJ whole genome shotgun (WGS) entry which is preliminary data.</text>
</comment>
<evidence type="ECO:0000313" key="3">
    <source>
        <dbReference type="Proteomes" id="UP000765509"/>
    </source>
</evidence>
<dbReference type="AlphaFoldDB" id="A0A9Q3JUC0"/>
<evidence type="ECO:0000256" key="1">
    <source>
        <dbReference type="SAM" id="MobiDB-lite"/>
    </source>
</evidence>
<evidence type="ECO:0000313" key="2">
    <source>
        <dbReference type="EMBL" id="MBW0568211.1"/>
    </source>
</evidence>
<accession>A0A9Q3JUC0</accession>
<dbReference type="Proteomes" id="UP000765509">
    <property type="component" value="Unassembled WGS sequence"/>
</dbReference>
<name>A0A9Q3JUC0_9BASI</name>
<feature type="compositionally biased region" description="Polar residues" evidence="1">
    <location>
        <begin position="101"/>
        <end position="125"/>
    </location>
</feature>
<reference evidence="2" key="1">
    <citation type="submission" date="2021-03" db="EMBL/GenBank/DDBJ databases">
        <title>Draft genome sequence of rust myrtle Austropuccinia psidii MF-1, a brazilian biotype.</title>
        <authorList>
            <person name="Quecine M.C."/>
            <person name="Pachon D.M.R."/>
            <person name="Bonatelli M.L."/>
            <person name="Correr F.H."/>
            <person name="Franceschini L.M."/>
            <person name="Leite T.F."/>
            <person name="Margarido G.R.A."/>
            <person name="Almeida C.A."/>
            <person name="Ferrarezi J.A."/>
            <person name="Labate C.A."/>
        </authorList>
    </citation>
    <scope>NUCLEOTIDE SEQUENCE</scope>
    <source>
        <strain evidence="2">MF-1</strain>
    </source>
</reference>
<gene>
    <name evidence="2" type="ORF">O181_107926</name>
</gene>
<feature type="compositionally biased region" description="Basic and acidic residues" evidence="1">
    <location>
        <begin position="65"/>
        <end position="96"/>
    </location>
</feature>
<dbReference type="EMBL" id="AVOT02082186">
    <property type="protein sequence ID" value="MBW0568211.1"/>
    <property type="molecule type" value="Genomic_DNA"/>
</dbReference>
<sequence>MNLNQDIPIINPKDKNVIPEERYKWRMQELPPVAKGNNRDIPVSVQKLVYGSKAARVGTCPKSLDRHHELISSSEEVHGARKDRGTSEGRPEEEVGPRQGKQPSGSSQSLHKQRSASKSAKQAQENPKDQPEGKSKGKAQVEQALPIELQDSQKREDSHGQCVQYEKNSDGIQKQGRENFESIFSKEVELVKLVSQIETCNKEIITKVKTFEYIQQKLGNEILQVRESQKTIIGLENVNTDNILSLTQICERIESKFTLLNQLDDTSISFIARQLKELRIQVQNLENSTVHNSALFKE</sequence>